<feature type="transmembrane region" description="Helical" evidence="1">
    <location>
        <begin position="35"/>
        <end position="55"/>
    </location>
</feature>
<dbReference type="AlphaFoldDB" id="A0A7M2Z1N0"/>
<feature type="transmembrane region" description="Helical" evidence="1">
    <location>
        <begin position="212"/>
        <end position="229"/>
    </location>
</feature>
<dbReference type="Proteomes" id="UP000254134">
    <property type="component" value="Unassembled WGS sequence"/>
</dbReference>
<feature type="transmembrane region" description="Helical" evidence="1">
    <location>
        <begin position="62"/>
        <end position="83"/>
    </location>
</feature>
<dbReference type="EMBL" id="QQZY01000001">
    <property type="protein sequence ID" value="RDI76210.1"/>
    <property type="molecule type" value="Genomic_DNA"/>
</dbReference>
<accession>A0A7M2Z1N0</accession>
<name>A0A7M2Z1N0_9ACTN</name>
<sequence length="306" mass="31506">MLAVGVEVLVTYTRIPVRELYHVRSGGIAAGAGRTLAFVGFPVGLAAAAILAIVADRAGRRATAFAAAAGAALAVAIVWPGALDESGLDTPPARALAALGVALTLGLTIVAAARGGLGPLGREPGDRVRLAGAAALVVVALPWLAADLGLALDRVPVLGWIFQTDVLARQPGRPGLHPAVHDGHHHGMDGVLLALSALLLSRAVPHLRHRRLRACLGVYLAFLLVYGTANAVQDAWLEQVVKRGWSTTELPMMLVPSARPAWIVIVVLTSAVVAAGSRLPASAPSAARLSSADCVPPRGRRSSSHL</sequence>
<feature type="transmembrane region" description="Helical" evidence="1">
    <location>
        <begin position="95"/>
        <end position="116"/>
    </location>
</feature>
<evidence type="ECO:0000256" key="1">
    <source>
        <dbReference type="SAM" id="Phobius"/>
    </source>
</evidence>
<feature type="transmembrane region" description="Helical" evidence="1">
    <location>
        <begin position="183"/>
        <end position="200"/>
    </location>
</feature>
<organism evidence="2 3">
    <name type="scientific">Gaiella occulta</name>
    <dbReference type="NCBI Taxonomy" id="1002870"/>
    <lineage>
        <taxon>Bacteria</taxon>
        <taxon>Bacillati</taxon>
        <taxon>Actinomycetota</taxon>
        <taxon>Thermoleophilia</taxon>
        <taxon>Gaiellales</taxon>
        <taxon>Gaiellaceae</taxon>
        <taxon>Gaiella</taxon>
    </lineage>
</organism>
<evidence type="ECO:0000313" key="3">
    <source>
        <dbReference type="Proteomes" id="UP000254134"/>
    </source>
</evidence>
<reference evidence="2 3" key="1">
    <citation type="submission" date="2018-07" db="EMBL/GenBank/DDBJ databases">
        <title>High-quality-draft genome sequence of Gaiella occulta.</title>
        <authorList>
            <person name="Severino R."/>
            <person name="Froufe H.J.C."/>
            <person name="Rainey F.A."/>
            <person name="Barroso C."/>
            <person name="Albuquerque L."/>
            <person name="Lobo-Da-Cunha A."/>
            <person name="Da Costa M.S."/>
            <person name="Egas C."/>
        </authorList>
    </citation>
    <scope>NUCLEOTIDE SEQUENCE [LARGE SCALE GENOMIC DNA]</scope>
    <source>
        <strain evidence="2 3">F2-233</strain>
    </source>
</reference>
<keyword evidence="3" id="KW-1185">Reference proteome</keyword>
<proteinExistence type="predicted"/>
<protein>
    <submittedName>
        <fullName evidence="2">Uncharacterized protein</fullName>
    </submittedName>
</protein>
<feature type="transmembrane region" description="Helical" evidence="1">
    <location>
        <begin position="128"/>
        <end position="146"/>
    </location>
</feature>
<evidence type="ECO:0000313" key="2">
    <source>
        <dbReference type="EMBL" id="RDI76210.1"/>
    </source>
</evidence>
<keyword evidence="1" id="KW-0812">Transmembrane</keyword>
<feature type="transmembrane region" description="Helical" evidence="1">
    <location>
        <begin position="261"/>
        <end position="281"/>
    </location>
</feature>
<comment type="caution">
    <text evidence="2">The sequence shown here is derived from an EMBL/GenBank/DDBJ whole genome shotgun (WGS) entry which is preliminary data.</text>
</comment>
<reference evidence="3" key="2">
    <citation type="journal article" date="2019" name="MicrobiologyOpen">
        <title>High-quality draft genome sequence of Gaiella occulta isolated from a 150 meter deep mineral water borehole and comparison with the genome sequences of other deep-branching lineages of the phylum Actinobacteria.</title>
        <authorList>
            <person name="Severino R."/>
            <person name="Froufe H.J.C."/>
            <person name="Barroso C."/>
            <person name="Albuquerque L."/>
            <person name="Lobo-da-Cunha A."/>
            <person name="da Costa M.S."/>
            <person name="Egas C."/>
        </authorList>
    </citation>
    <scope>NUCLEOTIDE SEQUENCE [LARGE SCALE GENOMIC DNA]</scope>
    <source>
        <strain evidence="3">F2-233</strain>
    </source>
</reference>
<keyword evidence="1" id="KW-1133">Transmembrane helix</keyword>
<keyword evidence="1" id="KW-0472">Membrane</keyword>
<gene>
    <name evidence="2" type="ORF">Gocc_0629</name>
</gene>